<accession>A0A2S7IGY3</accession>
<keyword evidence="2" id="KW-1185">Reference proteome</keyword>
<organism evidence="1 2">
    <name type="scientific">Siphonobacter curvatus</name>
    <dbReference type="NCBI Taxonomy" id="2094562"/>
    <lineage>
        <taxon>Bacteria</taxon>
        <taxon>Pseudomonadati</taxon>
        <taxon>Bacteroidota</taxon>
        <taxon>Cytophagia</taxon>
        <taxon>Cytophagales</taxon>
        <taxon>Cytophagaceae</taxon>
        <taxon>Siphonobacter</taxon>
    </lineage>
</organism>
<evidence type="ECO:0000313" key="2">
    <source>
        <dbReference type="Proteomes" id="UP000239590"/>
    </source>
</evidence>
<dbReference type="EMBL" id="PTRA01000005">
    <property type="protein sequence ID" value="PQA54928.1"/>
    <property type="molecule type" value="Genomic_DNA"/>
</dbReference>
<gene>
    <name evidence="1" type="ORF">C5O19_20475</name>
</gene>
<dbReference type="Proteomes" id="UP000239590">
    <property type="component" value="Unassembled WGS sequence"/>
</dbReference>
<dbReference type="OrthoDB" id="1100220at2"/>
<dbReference type="RefSeq" id="WP_104715254.1">
    <property type="nucleotide sequence ID" value="NZ_PTRA01000005.1"/>
</dbReference>
<evidence type="ECO:0000313" key="1">
    <source>
        <dbReference type="EMBL" id="PQA54928.1"/>
    </source>
</evidence>
<comment type="caution">
    <text evidence="1">The sequence shown here is derived from an EMBL/GenBank/DDBJ whole genome shotgun (WGS) entry which is preliminary data.</text>
</comment>
<sequence>MKPSENQIQRTITLLDKKLLSLQARNTEETPLQEGLQEALSILLDGRTSYASIPSMKSRQGRAIALLTIDYMNGVCEQSTLLKAT</sequence>
<protein>
    <submittedName>
        <fullName evidence="1">Uncharacterized protein</fullName>
    </submittedName>
</protein>
<proteinExistence type="predicted"/>
<name>A0A2S7IGY3_9BACT</name>
<dbReference type="AlphaFoldDB" id="A0A2S7IGY3"/>
<reference evidence="2" key="1">
    <citation type="submission" date="2018-02" db="EMBL/GenBank/DDBJ databases">
        <title>Genome sequencing of Solimonas sp. HR-BB.</title>
        <authorList>
            <person name="Lee Y."/>
            <person name="Jeon C.O."/>
        </authorList>
    </citation>
    <scope>NUCLEOTIDE SEQUENCE [LARGE SCALE GENOMIC DNA]</scope>
    <source>
        <strain evidence="2">HR-U</strain>
    </source>
</reference>